<accession>A0A1G8J3Y2</accession>
<evidence type="ECO:0000313" key="3">
    <source>
        <dbReference type="Proteomes" id="UP000235682"/>
    </source>
</evidence>
<keyword evidence="1" id="KW-0472">Membrane</keyword>
<dbReference type="OrthoDB" id="359931at2"/>
<organism evidence="2 3">
    <name type="scientific">Dolosicoccus paucivorans</name>
    <dbReference type="NCBI Taxonomy" id="84521"/>
    <lineage>
        <taxon>Bacteria</taxon>
        <taxon>Bacillati</taxon>
        <taxon>Bacillota</taxon>
        <taxon>Bacilli</taxon>
        <taxon>Lactobacillales</taxon>
        <taxon>Aerococcaceae</taxon>
        <taxon>Dolosicoccus</taxon>
    </lineage>
</organism>
<name>A0A1G8J3Y2_9LACT</name>
<evidence type="ECO:0000256" key="1">
    <source>
        <dbReference type="SAM" id="Phobius"/>
    </source>
</evidence>
<dbReference type="RefSeq" id="WP_092083952.1">
    <property type="nucleotide sequence ID" value="NZ_FNEL01000003.1"/>
</dbReference>
<gene>
    <name evidence="2" type="ORF">CJ205_00905</name>
</gene>
<dbReference type="EMBL" id="PNHE01000002">
    <property type="protein sequence ID" value="PMC59055.1"/>
    <property type="molecule type" value="Genomic_DNA"/>
</dbReference>
<reference evidence="2 3" key="1">
    <citation type="submission" date="2017-09" db="EMBL/GenBank/DDBJ databases">
        <title>Bacterial strain isolated from the female urinary microbiota.</title>
        <authorList>
            <person name="Thomas-White K."/>
            <person name="Kumar N."/>
            <person name="Forster S."/>
            <person name="Putonti C."/>
            <person name="Lawley T."/>
            <person name="Wolfe A.J."/>
        </authorList>
    </citation>
    <scope>NUCLEOTIDE SEQUENCE [LARGE SCALE GENOMIC DNA]</scope>
    <source>
        <strain evidence="2 3">UMB0852</strain>
    </source>
</reference>
<feature type="transmembrane region" description="Helical" evidence="1">
    <location>
        <begin position="6"/>
        <end position="28"/>
    </location>
</feature>
<evidence type="ECO:0000313" key="2">
    <source>
        <dbReference type="EMBL" id="PMC59055.1"/>
    </source>
</evidence>
<dbReference type="Proteomes" id="UP000235682">
    <property type="component" value="Unassembled WGS sequence"/>
</dbReference>
<keyword evidence="1" id="KW-1133">Transmembrane helix</keyword>
<proteinExistence type="predicted"/>
<keyword evidence="3" id="KW-1185">Reference proteome</keyword>
<keyword evidence="1" id="KW-0812">Transmembrane</keyword>
<comment type="caution">
    <text evidence="2">The sequence shown here is derived from an EMBL/GenBank/DDBJ whole genome shotgun (WGS) entry which is preliminary data.</text>
</comment>
<dbReference type="AlphaFoldDB" id="A0A1G8J3Y2"/>
<protein>
    <submittedName>
        <fullName evidence="2">DUF4230 domain-containing protein</fullName>
    </submittedName>
</protein>
<dbReference type="InterPro" id="IPR025324">
    <property type="entry name" value="DUF4230"/>
</dbReference>
<sequence length="199" mass="22936">MKQKKYWFKGIIVALLTLILLTIGLWVFKPLSVKQHTQMPSDLISHQIASIEELATSQYHYTNMGTYEDFSTWADIKLPFTTKKFVVSYEGDVTASINMDEVTTHVKDQTIEITLPKAHILSHQINEKSLNVFDEASALFNRLSIEDVYYFTDQQKEKIEQEAVDKGLLEDATERAKQLIEDVLLDQKGLKNYTIVFNQ</sequence>
<dbReference type="Pfam" id="PF14014">
    <property type="entry name" value="DUF4230"/>
    <property type="match status" value="1"/>
</dbReference>